<evidence type="ECO:0000313" key="12">
    <source>
        <dbReference type="EMBL" id="NYG00733.1"/>
    </source>
</evidence>
<evidence type="ECO:0000256" key="8">
    <source>
        <dbReference type="ARBA" id="ARBA00023012"/>
    </source>
</evidence>
<keyword evidence="7" id="KW-0067">ATP-binding</keyword>
<keyword evidence="3" id="KW-0597">Phosphoprotein</keyword>
<reference evidence="12 13" key="1">
    <citation type="submission" date="2020-07" db="EMBL/GenBank/DDBJ databases">
        <title>Sequencing the genomes of 1000 actinobacteria strains.</title>
        <authorList>
            <person name="Klenk H.-P."/>
        </authorList>
    </citation>
    <scope>NUCLEOTIDE SEQUENCE [LARGE SCALE GENOMIC DNA]</scope>
    <source>
        <strain evidence="12 13">DSM 44749</strain>
    </source>
</reference>
<dbReference type="GO" id="GO:0000155">
    <property type="term" value="F:phosphorelay sensor kinase activity"/>
    <property type="evidence" value="ECO:0007669"/>
    <property type="project" value="InterPro"/>
</dbReference>
<evidence type="ECO:0000256" key="2">
    <source>
        <dbReference type="ARBA" id="ARBA00012438"/>
    </source>
</evidence>
<dbReference type="Pfam" id="PF02518">
    <property type="entry name" value="HATPase_c"/>
    <property type="match status" value="1"/>
</dbReference>
<keyword evidence="10" id="KW-0812">Transmembrane</keyword>
<dbReference type="InterPro" id="IPR011712">
    <property type="entry name" value="Sig_transdc_His_kin_sub3_dim/P"/>
</dbReference>
<dbReference type="SMART" id="SM00387">
    <property type="entry name" value="HATPase_c"/>
    <property type="match status" value="1"/>
</dbReference>
<name>A0A852VV49_PSEA5</name>
<dbReference type="EMBL" id="JACCCZ010000001">
    <property type="protein sequence ID" value="NYG00733.1"/>
    <property type="molecule type" value="Genomic_DNA"/>
</dbReference>
<keyword evidence="10" id="KW-0472">Membrane</keyword>
<accession>A0A852VV49</accession>
<keyword evidence="13" id="KW-1185">Reference proteome</keyword>
<comment type="caution">
    <text evidence="12">The sequence shown here is derived from an EMBL/GenBank/DDBJ whole genome shotgun (WGS) entry which is preliminary data.</text>
</comment>
<dbReference type="Proteomes" id="UP000549695">
    <property type="component" value="Unassembled WGS sequence"/>
</dbReference>
<dbReference type="EC" id="2.7.13.3" evidence="2"/>
<dbReference type="InterPro" id="IPR003594">
    <property type="entry name" value="HATPase_dom"/>
</dbReference>
<keyword evidence="6 12" id="KW-0418">Kinase</keyword>
<evidence type="ECO:0000259" key="11">
    <source>
        <dbReference type="SMART" id="SM00387"/>
    </source>
</evidence>
<dbReference type="Pfam" id="PF07730">
    <property type="entry name" value="HisKA_3"/>
    <property type="match status" value="1"/>
</dbReference>
<evidence type="ECO:0000256" key="4">
    <source>
        <dbReference type="ARBA" id="ARBA00022679"/>
    </source>
</evidence>
<dbReference type="Pfam" id="PF23539">
    <property type="entry name" value="DUF7134"/>
    <property type="match status" value="1"/>
</dbReference>
<evidence type="ECO:0000256" key="10">
    <source>
        <dbReference type="SAM" id="Phobius"/>
    </source>
</evidence>
<feature type="region of interest" description="Disordered" evidence="9">
    <location>
        <begin position="283"/>
        <end position="306"/>
    </location>
</feature>
<evidence type="ECO:0000256" key="5">
    <source>
        <dbReference type="ARBA" id="ARBA00022741"/>
    </source>
</evidence>
<dbReference type="InterPro" id="IPR036890">
    <property type="entry name" value="HATPase_C_sf"/>
</dbReference>
<evidence type="ECO:0000313" key="13">
    <source>
        <dbReference type="Proteomes" id="UP000549695"/>
    </source>
</evidence>
<dbReference type="CDD" id="cd16917">
    <property type="entry name" value="HATPase_UhpB-NarQ-NarX-like"/>
    <property type="match status" value="1"/>
</dbReference>
<evidence type="ECO:0000256" key="3">
    <source>
        <dbReference type="ARBA" id="ARBA00022553"/>
    </source>
</evidence>
<comment type="catalytic activity">
    <reaction evidence="1">
        <text>ATP + protein L-histidine = ADP + protein N-phospho-L-histidine.</text>
        <dbReference type="EC" id="2.7.13.3"/>
    </reaction>
</comment>
<feature type="transmembrane region" description="Helical" evidence="10">
    <location>
        <begin position="95"/>
        <end position="121"/>
    </location>
</feature>
<keyword evidence="8" id="KW-0902">Two-component regulatory system</keyword>
<dbReference type="InterPro" id="IPR055558">
    <property type="entry name" value="DUF7134"/>
</dbReference>
<sequence length="435" mass="46394">MSIATRMRDSLRRLPTLRSTPAEAPTLVERAVALGRRNPVVVDAVLAALLIWVAVSWTLEGKGVRSDMRIEALVVSVLAALPVPLRRVYPMPAAIATALVALVCSFALPGTMAAYLLPSLVMGYSAVAYGPRWAGWLALVVLTVGVFGPFVARGPAALFASPDMTPLVVLALFGAMATVPLLVWLLGSLRRAAHRRTLDLRERNRLLQEARRQEVRLELLAERSRISREVHDVVAHSLSGIIAQADGGQFAAQRDPAKAVEVLSGIASTGRSALSDVRGLLSMLRDTGPDDDTDTDPARPQPGAGDVPALVEQVRTGGLPVDLRTIGTPRELPTGPGLTVYRIVQESLTNVIKHAGPGVPTHVDLRWTTDELTVRVHDEGARGPVPTPPRGGHGLTGMRERAALHGGSVEAGPHADGGWTVRLRLPLTPPARGER</sequence>
<dbReference type="InterPro" id="IPR050482">
    <property type="entry name" value="Sensor_HK_TwoCompSys"/>
</dbReference>
<dbReference type="AlphaFoldDB" id="A0A852VV49"/>
<keyword evidence="4" id="KW-0808">Transferase</keyword>
<evidence type="ECO:0000256" key="7">
    <source>
        <dbReference type="ARBA" id="ARBA00022840"/>
    </source>
</evidence>
<feature type="domain" description="Histidine kinase/HSP90-like ATPase" evidence="11">
    <location>
        <begin position="335"/>
        <end position="429"/>
    </location>
</feature>
<evidence type="ECO:0000256" key="9">
    <source>
        <dbReference type="SAM" id="MobiDB-lite"/>
    </source>
</evidence>
<keyword evidence="10" id="KW-1133">Transmembrane helix</keyword>
<evidence type="ECO:0000256" key="6">
    <source>
        <dbReference type="ARBA" id="ARBA00022777"/>
    </source>
</evidence>
<dbReference type="SUPFAM" id="SSF55874">
    <property type="entry name" value="ATPase domain of HSP90 chaperone/DNA topoisomerase II/histidine kinase"/>
    <property type="match status" value="1"/>
</dbReference>
<dbReference type="GO" id="GO:0005524">
    <property type="term" value="F:ATP binding"/>
    <property type="evidence" value="ECO:0007669"/>
    <property type="project" value="UniProtKB-KW"/>
</dbReference>
<keyword evidence="5" id="KW-0547">Nucleotide-binding</keyword>
<dbReference type="RefSeq" id="WP_218899222.1">
    <property type="nucleotide sequence ID" value="NZ_BAAAJZ010000008.1"/>
</dbReference>
<proteinExistence type="predicted"/>
<dbReference type="GO" id="GO:0016020">
    <property type="term" value="C:membrane"/>
    <property type="evidence" value="ECO:0007669"/>
    <property type="project" value="InterPro"/>
</dbReference>
<evidence type="ECO:0000256" key="1">
    <source>
        <dbReference type="ARBA" id="ARBA00000085"/>
    </source>
</evidence>
<dbReference type="Gene3D" id="1.20.5.1930">
    <property type="match status" value="1"/>
</dbReference>
<feature type="transmembrane region" description="Helical" evidence="10">
    <location>
        <begin position="40"/>
        <end position="59"/>
    </location>
</feature>
<dbReference type="GO" id="GO:0046983">
    <property type="term" value="F:protein dimerization activity"/>
    <property type="evidence" value="ECO:0007669"/>
    <property type="project" value="InterPro"/>
</dbReference>
<gene>
    <name evidence="12" type="ORF">HDA37_001018</name>
</gene>
<protein>
    <recommendedName>
        <fullName evidence="2">histidine kinase</fullName>
        <ecNumber evidence="2">2.7.13.3</ecNumber>
    </recommendedName>
</protein>
<dbReference type="PANTHER" id="PTHR24421:SF10">
    <property type="entry name" value="NITRATE_NITRITE SENSOR PROTEIN NARQ"/>
    <property type="match status" value="1"/>
</dbReference>
<dbReference type="GeneID" id="98050829"/>
<feature type="transmembrane region" description="Helical" evidence="10">
    <location>
        <begin position="164"/>
        <end position="186"/>
    </location>
</feature>
<feature type="transmembrane region" description="Helical" evidence="10">
    <location>
        <begin position="133"/>
        <end position="152"/>
    </location>
</feature>
<dbReference type="Gene3D" id="3.30.565.10">
    <property type="entry name" value="Histidine kinase-like ATPase, C-terminal domain"/>
    <property type="match status" value="1"/>
</dbReference>
<dbReference type="PANTHER" id="PTHR24421">
    <property type="entry name" value="NITRATE/NITRITE SENSOR PROTEIN NARX-RELATED"/>
    <property type="match status" value="1"/>
</dbReference>
<organism evidence="12 13">
    <name type="scientific">Pseudonocardia alni</name>
    <name type="common">Amycolata alni</name>
    <dbReference type="NCBI Taxonomy" id="33907"/>
    <lineage>
        <taxon>Bacteria</taxon>
        <taxon>Bacillati</taxon>
        <taxon>Actinomycetota</taxon>
        <taxon>Actinomycetes</taxon>
        <taxon>Pseudonocardiales</taxon>
        <taxon>Pseudonocardiaceae</taxon>
        <taxon>Pseudonocardia</taxon>
    </lineage>
</organism>